<name>A0A1J4MS98_9CRYT</name>
<keyword evidence="2" id="KW-1185">Reference proteome</keyword>
<dbReference type="Proteomes" id="UP000186804">
    <property type="component" value="Unassembled WGS sequence"/>
</dbReference>
<accession>A0A1J4MS98</accession>
<organism evidence="1 2">
    <name type="scientific">Cryptosporidium andersoni</name>
    <dbReference type="NCBI Taxonomy" id="117008"/>
    <lineage>
        <taxon>Eukaryota</taxon>
        <taxon>Sar</taxon>
        <taxon>Alveolata</taxon>
        <taxon>Apicomplexa</taxon>
        <taxon>Conoidasida</taxon>
        <taxon>Coccidia</taxon>
        <taxon>Eucoccidiorida</taxon>
        <taxon>Eimeriorina</taxon>
        <taxon>Cryptosporidiidae</taxon>
        <taxon>Cryptosporidium</taxon>
    </lineage>
</organism>
<reference evidence="1 2" key="1">
    <citation type="submission" date="2016-10" db="EMBL/GenBank/DDBJ databases">
        <title>Reductive evolution of mitochondrial metabolism and differential evolution of invasion-related proteins in Cryptosporidium.</title>
        <authorList>
            <person name="Liu S."/>
            <person name="Roellig D.M."/>
            <person name="Guo Y."/>
            <person name="Li N."/>
            <person name="Frace M.A."/>
            <person name="Tang K."/>
            <person name="Zhang L."/>
            <person name="Feng Y."/>
            <person name="Xiao L."/>
        </authorList>
    </citation>
    <scope>NUCLEOTIDE SEQUENCE [LARGE SCALE GENOMIC DNA]</scope>
    <source>
        <strain evidence="1">30847</strain>
    </source>
</reference>
<evidence type="ECO:0000313" key="1">
    <source>
        <dbReference type="EMBL" id="OII77129.1"/>
    </source>
</evidence>
<dbReference type="OrthoDB" id="343139at2759"/>
<dbReference type="EMBL" id="LRBS01000045">
    <property type="protein sequence ID" value="OII77129.1"/>
    <property type="molecule type" value="Genomic_DNA"/>
</dbReference>
<dbReference type="VEuPathDB" id="CryptoDB:cand_021110"/>
<proteinExistence type="predicted"/>
<sequence length="773" mass="87998">MTVLADNDVIRRLISLLESKDVVNLENNVLVLTQLLNNRLSGNQNSRIVDCNCNKASIVKCELNVIIARTSLIYCLRISREANHLITNKVPKLLKKILAILNIHPIYCEIHNDAVEGLCLLLSKMPTLNVLKSIQNSLQGYAFWIYMQSESTDLINKAKGLVSLATWIPSISSNILDCTSLVKFGYTPYSSELINRLIKDIEMTIDRSFDEVKLLISNISGDIIEIVDKSIPRVVKSLDLLSYLIMYSGVIEPPTTSREQKYSNSSYSIVTVLIPHIIPLLIKVRLILWDIIYYLVAERITMLNSKESDSEDITIQVIEFINLMVLLRLKQKIPLESYFEVNLINKSNIKLYGHLFELNRCIKQSFNTLVISSGKTGVVLFSSMLSKFMKQIFQTNFTPCWYENLFNTQNNNKCNQLVGIIGNISKNHHCKLAFGLDTIINTEDQPNPECLYNNELIIQALGFFDKLFKEIHKVQELEKPLYKQKSEFLEQISLAEDQIYQILTSISNVYRIIRQLHAELRLIESSSTTVQDSLPFIDKTIINISMNIVIKNKGFISIYSEVPTTYKAIDSLHISILHLLFAIIDIETGTFLVSLEVGYQIFNILKYIESSDHSSRFLQEPPFISVYKAMQRTLATFMPRKNISKKIKDVNINQESEKVVSIKPEYSQYFNNTSNYSINPSIYVTKPTTSTPPINPTVDSNDSLQNLPMINNCPTISEPLVDPPISPILEVKSPEITTSPLSSIDINTVQESDLDIVWQMESSSEEEQDSQKI</sequence>
<protein>
    <submittedName>
        <fullName evidence="1">Uncharacterized protein</fullName>
    </submittedName>
</protein>
<dbReference type="GeneID" id="92366295"/>
<dbReference type="RefSeq" id="XP_067068975.1">
    <property type="nucleotide sequence ID" value="XM_067212341.1"/>
</dbReference>
<evidence type="ECO:0000313" key="2">
    <source>
        <dbReference type="Proteomes" id="UP000186804"/>
    </source>
</evidence>
<comment type="caution">
    <text evidence="1">The sequence shown here is derived from an EMBL/GenBank/DDBJ whole genome shotgun (WGS) entry which is preliminary data.</text>
</comment>
<dbReference type="AlphaFoldDB" id="A0A1J4MS98"/>
<gene>
    <name evidence="1" type="ORF">cand_021110</name>
</gene>